<gene>
    <name evidence="1" type="ORF">SAMN04487937_2986</name>
</gene>
<dbReference type="OrthoDB" id="183780at2157"/>
<keyword evidence="2" id="KW-1185">Reference proteome</keyword>
<dbReference type="Gene3D" id="2.60.120.1180">
    <property type="match status" value="1"/>
</dbReference>
<organism evidence="1 2">
    <name type="scientific">Halorubrum sodomense</name>
    <dbReference type="NCBI Taxonomy" id="35743"/>
    <lineage>
        <taxon>Archaea</taxon>
        <taxon>Methanobacteriati</taxon>
        <taxon>Methanobacteriota</taxon>
        <taxon>Stenosarchaea group</taxon>
        <taxon>Halobacteria</taxon>
        <taxon>Halobacteriales</taxon>
        <taxon>Haloferacaceae</taxon>
        <taxon>Halorubrum</taxon>
    </lineage>
</organism>
<evidence type="ECO:0000313" key="1">
    <source>
        <dbReference type="EMBL" id="SFR59605.1"/>
    </source>
</evidence>
<protein>
    <submittedName>
        <fullName evidence="1">Uncharacterized protein</fullName>
    </submittedName>
</protein>
<dbReference type="Proteomes" id="UP000198932">
    <property type="component" value="Unassembled WGS sequence"/>
</dbReference>
<accession>A0A1I6HYR7</accession>
<dbReference type="RefSeq" id="WP_092924130.1">
    <property type="nucleotide sequence ID" value="NZ_FOYN01000005.1"/>
</dbReference>
<dbReference type="STRING" id="35743.SAMN04487937_2986"/>
<dbReference type="EMBL" id="FOYN01000005">
    <property type="protein sequence ID" value="SFR59605.1"/>
    <property type="molecule type" value="Genomic_DNA"/>
</dbReference>
<proteinExistence type="predicted"/>
<reference evidence="2" key="1">
    <citation type="submission" date="2016-10" db="EMBL/GenBank/DDBJ databases">
        <authorList>
            <person name="Varghese N."/>
            <person name="Submissions S."/>
        </authorList>
    </citation>
    <scope>NUCLEOTIDE SEQUENCE [LARGE SCALE GENOMIC DNA]</scope>
    <source>
        <strain evidence="2">RD 26</strain>
    </source>
</reference>
<name>A0A1I6HYR7_HALSD</name>
<sequence>MADIYISNGSESDIVVQHTNAAGIERATPILEIDPERGTFVRLLNRVARGEEIGIPVYFKLRDSNGDPLPTNTLVKFELERAGGDDQYKVSEEVKQISFWNSNDITTQRDVDNIDNAKVTLEYPEAASEDGAAPFHDVRDVDSFYVSVESAAEVDWSRSEFYFDTAAIEEGSR</sequence>
<evidence type="ECO:0000313" key="2">
    <source>
        <dbReference type="Proteomes" id="UP000198932"/>
    </source>
</evidence>
<dbReference type="AlphaFoldDB" id="A0A1I6HYR7"/>